<proteinExistence type="predicted"/>
<reference evidence="3" key="1">
    <citation type="journal article" date="2019" name="Int. J. Syst. Evol. Microbiol.">
        <title>The Global Catalogue of Microorganisms (GCM) 10K type strain sequencing project: providing services to taxonomists for standard genome sequencing and annotation.</title>
        <authorList>
            <consortium name="The Broad Institute Genomics Platform"/>
            <consortium name="The Broad Institute Genome Sequencing Center for Infectious Disease"/>
            <person name="Wu L."/>
            <person name="Ma J."/>
        </authorList>
    </citation>
    <scope>NUCLEOTIDE SEQUENCE [LARGE SCALE GENOMIC DNA]</scope>
    <source>
        <strain evidence="3">JCM 6305</strain>
    </source>
</reference>
<evidence type="ECO:0000256" key="1">
    <source>
        <dbReference type="SAM" id="MobiDB-lite"/>
    </source>
</evidence>
<evidence type="ECO:0008006" key="4">
    <source>
        <dbReference type="Google" id="ProtNLM"/>
    </source>
</evidence>
<dbReference type="Proteomes" id="UP001501638">
    <property type="component" value="Unassembled WGS sequence"/>
</dbReference>
<evidence type="ECO:0000313" key="3">
    <source>
        <dbReference type="Proteomes" id="UP001501638"/>
    </source>
</evidence>
<gene>
    <name evidence="2" type="ORF">GCM10010405_29910</name>
</gene>
<dbReference type="EMBL" id="BAAASZ010000020">
    <property type="protein sequence ID" value="GAA2444394.1"/>
    <property type="molecule type" value="Genomic_DNA"/>
</dbReference>
<dbReference type="RefSeq" id="WP_344322860.1">
    <property type="nucleotide sequence ID" value="NZ_BAAASZ010000020.1"/>
</dbReference>
<dbReference type="Pfam" id="PF07994">
    <property type="entry name" value="NAD_binding_5"/>
    <property type="match status" value="1"/>
</dbReference>
<organism evidence="2 3">
    <name type="scientific">Streptomyces macrosporus</name>
    <dbReference type="NCBI Taxonomy" id="44032"/>
    <lineage>
        <taxon>Bacteria</taxon>
        <taxon>Bacillati</taxon>
        <taxon>Actinomycetota</taxon>
        <taxon>Actinomycetes</taxon>
        <taxon>Kitasatosporales</taxon>
        <taxon>Streptomycetaceae</taxon>
        <taxon>Streptomyces</taxon>
    </lineage>
</organism>
<feature type="region of interest" description="Disordered" evidence="1">
    <location>
        <begin position="246"/>
        <end position="267"/>
    </location>
</feature>
<dbReference type="InterPro" id="IPR002587">
    <property type="entry name" value="Myo-inos-1-P_Synthase"/>
</dbReference>
<accession>A0ABP5X8I9</accession>
<comment type="caution">
    <text evidence="2">The sequence shown here is derived from an EMBL/GenBank/DDBJ whole genome shotgun (WGS) entry which is preliminary data.</text>
</comment>
<name>A0ABP5X8I9_9ACTN</name>
<dbReference type="Gene3D" id="3.40.50.720">
    <property type="entry name" value="NAD(P)-binding Rossmann-like Domain"/>
    <property type="match status" value="2"/>
</dbReference>
<sequence length="362" mass="37941">MTDRRAYGGRGATGVWLVGARGSLAATTIAGAAALRAGLVRPTGCVTARRELASLDLPRFDDLVFGGHDIAGPGLPRRVEELAERGVMPPGLPRLVRDELLAAEEEIRTGATGGDGGRDQRETILTLADDLVAFRRRWGLDRVVVVNVASPDPVPPPHPAHASLPALRKALAAGENVLPDSALYACAALRADCPYVDFTPSAALRLPAVRELAAERGMPYAGRAGRSGETLLTSVPVSVPAFARRAPAARSGSGPSAAGGSGGSGGWRTARDEMSFEGFLGTRMTLRLAWRGCESVLAAPLVLDLARLMALADRAGVRGPVRELAFFFEDPVPDDPADADRASLAEQYAALVAWAHGLRVPV</sequence>
<dbReference type="Gene3D" id="3.30.360.10">
    <property type="entry name" value="Dihydrodipicolinate Reductase, domain 2"/>
    <property type="match status" value="1"/>
</dbReference>
<dbReference type="SUPFAM" id="SSF51735">
    <property type="entry name" value="NAD(P)-binding Rossmann-fold domains"/>
    <property type="match status" value="1"/>
</dbReference>
<protein>
    <recommendedName>
        <fullName evidence="4">Myo-inositol-1-phosphate synthase</fullName>
    </recommendedName>
</protein>
<feature type="compositionally biased region" description="Low complexity" evidence="1">
    <location>
        <begin position="246"/>
        <end position="256"/>
    </location>
</feature>
<dbReference type="PANTHER" id="PTHR11510">
    <property type="entry name" value="MYO-INOSITOL-1 PHOSPHATE SYNTHASE"/>
    <property type="match status" value="1"/>
</dbReference>
<evidence type="ECO:0000313" key="2">
    <source>
        <dbReference type="EMBL" id="GAA2444394.1"/>
    </source>
</evidence>
<dbReference type="InterPro" id="IPR036291">
    <property type="entry name" value="NAD(P)-bd_dom_sf"/>
</dbReference>
<keyword evidence="3" id="KW-1185">Reference proteome</keyword>
<feature type="compositionally biased region" description="Gly residues" evidence="1">
    <location>
        <begin position="257"/>
        <end position="266"/>
    </location>
</feature>